<keyword evidence="6" id="KW-1185">Reference proteome</keyword>
<evidence type="ECO:0000313" key="6">
    <source>
        <dbReference type="Proteomes" id="UP000094389"/>
    </source>
</evidence>
<dbReference type="STRING" id="983966.A0A0H5C101"/>
<dbReference type="EMBL" id="KV453927">
    <property type="protein sequence ID" value="ODV75068.1"/>
    <property type="molecule type" value="Genomic_DNA"/>
</dbReference>
<dbReference type="AlphaFoldDB" id="A0A0H5C101"/>
<dbReference type="OMA" id="HYKGKDD"/>
<dbReference type="Gene3D" id="3.30.1250.10">
    <property type="entry name" value="Ribosome maturation protein SBDS, N-terminal domain"/>
    <property type="match status" value="1"/>
</dbReference>
<reference evidence="3" key="1">
    <citation type="submission" date="2014-12" db="EMBL/GenBank/DDBJ databases">
        <authorList>
            <person name="Jaenicke S."/>
        </authorList>
    </citation>
    <scope>NUCLEOTIDE SEQUENCE [LARGE SCALE GENOMIC DNA]</scope>
    <source>
        <strain evidence="3">CBS1600</strain>
    </source>
</reference>
<proteinExistence type="predicted"/>
<protein>
    <submittedName>
        <fullName evidence="4">DUF1960-domain-containing protein</fullName>
    </submittedName>
</protein>
<feature type="domain" description="Ribosome maturation protein SDO1/SBDS N-terminal" evidence="2">
    <location>
        <begin position="5"/>
        <end position="93"/>
    </location>
</feature>
<feature type="region of interest" description="Disordered" evidence="1">
    <location>
        <begin position="89"/>
        <end position="111"/>
    </location>
</feature>
<gene>
    <name evidence="3" type="ORF">BN1211_1348</name>
    <name evidence="4" type="ORF">CYBJADRAFT_166826</name>
</gene>
<dbReference type="OrthoDB" id="2567806at2759"/>
<sequence>MSAPVKVFFKGEHRDFIVFVESHDIIEKYQKDPSVPLSSVVAGGFKVYTPNTGRGSEGVLDEASDLDLESEFHTKVIEDIIVKICKNGEYKSSPDVNNKTWTSTNDSKYGH</sequence>
<evidence type="ECO:0000256" key="1">
    <source>
        <dbReference type="SAM" id="MobiDB-lite"/>
    </source>
</evidence>
<evidence type="ECO:0000259" key="2">
    <source>
        <dbReference type="Pfam" id="PF01172"/>
    </source>
</evidence>
<reference evidence="5" key="2">
    <citation type="journal article" date="2015" name="J. Biotechnol.">
        <title>The structure of the Cyberlindnera jadinii genome and its relation to Candida utilis analyzed by the occurrence of single nucleotide polymorphisms.</title>
        <authorList>
            <person name="Rupp O."/>
            <person name="Brinkrolf K."/>
            <person name="Buerth C."/>
            <person name="Kunigo M."/>
            <person name="Schneider J."/>
            <person name="Jaenicke S."/>
            <person name="Goesmann A."/>
            <person name="Puehler A."/>
            <person name="Jaeger K.-E."/>
            <person name="Ernst J.F."/>
        </authorList>
    </citation>
    <scope>NUCLEOTIDE SEQUENCE [LARGE SCALE GENOMIC DNA]</scope>
    <source>
        <strain evidence="5">ATCC 18201 / CBS 1600 / BCRC 20928 / JCM 3617 / NBRC 0987 / NRRL Y-1542</strain>
    </source>
</reference>
<evidence type="ECO:0000313" key="5">
    <source>
        <dbReference type="Proteomes" id="UP000038830"/>
    </source>
</evidence>
<evidence type="ECO:0000313" key="4">
    <source>
        <dbReference type="EMBL" id="ODV75068.1"/>
    </source>
</evidence>
<accession>A0A0H5C101</accession>
<dbReference type="SUPFAM" id="SSF89895">
    <property type="entry name" value="FYSH domain"/>
    <property type="match status" value="1"/>
</dbReference>
<dbReference type="InterPro" id="IPR036786">
    <property type="entry name" value="Ribosome_mat_SBDS_N_sf"/>
</dbReference>
<feature type="compositionally biased region" description="Polar residues" evidence="1">
    <location>
        <begin position="94"/>
        <end position="111"/>
    </location>
</feature>
<name>A0A0H5C101_CYBJN</name>
<dbReference type="EMBL" id="CDQK01000002">
    <property type="protein sequence ID" value="CEP21291.1"/>
    <property type="molecule type" value="Genomic_DNA"/>
</dbReference>
<evidence type="ECO:0000313" key="3">
    <source>
        <dbReference type="EMBL" id="CEP21291.1"/>
    </source>
</evidence>
<organism evidence="3 5">
    <name type="scientific">Cyberlindnera jadinii (strain ATCC 18201 / CBS 1600 / BCRC 20928 / JCM 3617 / NBRC 0987 / NRRL Y-1542)</name>
    <name type="common">Torula yeast</name>
    <name type="synonym">Candida utilis</name>
    <dbReference type="NCBI Taxonomy" id="983966"/>
    <lineage>
        <taxon>Eukaryota</taxon>
        <taxon>Fungi</taxon>
        <taxon>Dikarya</taxon>
        <taxon>Ascomycota</taxon>
        <taxon>Saccharomycotina</taxon>
        <taxon>Saccharomycetes</taxon>
        <taxon>Phaffomycetales</taxon>
        <taxon>Phaffomycetaceae</taxon>
        <taxon>Cyberlindnera</taxon>
    </lineage>
</organism>
<dbReference type="Pfam" id="PF01172">
    <property type="entry name" value="SBDS_N"/>
    <property type="match status" value="1"/>
</dbReference>
<reference evidence="4 6" key="3">
    <citation type="journal article" date="2016" name="Proc. Natl. Acad. Sci. U.S.A.">
        <title>Comparative genomics of biotechnologically important yeasts.</title>
        <authorList>
            <person name="Riley R."/>
            <person name="Haridas S."/>
            <person name="Wolfe K.H."/>
            <person name="Lopes M.R."/>
            <person name="Hittinger C.T."/>
            <person name="Goeker M."/>
            <person name="Salamov A.A."/>
            <person name="Wisecaver J.H."/>
            <person name="Long T.M."/>
            <person name="Calvey C.H."/>
            <person name="Aerts A.L."/>
            <person name="Barry K.W."/>
            <person name="Choi C."/>
            <person name="Clum A."/>
            <person name="Coughlan A.Y."/>
            <person name="Deshpande S."/>
            <person name="Douglass A.P."/>
            <person name="Hanson S.J."/>
            <person name="Klenk H.-P."/>
            <person name="LaButti K.M."/>
            <person name="Lapidus A."/>
            <person name="Lindquist E.A."/>
            <person name="Lipzen A.M."/>
            <person name="Meier-Kolthoff J.P."/>
            <person name="Ohm R.A."/>
            <person name="Otillar R.P."/>
            <person name="Pangilinan J.L."/>
            <person name="Peng Y."/>
            <person name="Rokas A."/>
            <person name="Rosa C.A."/>
            <person name="Scheuner C."/>
            <person name="Sibirny A.A."/>
            <person name="Slot J.C."/>
            <person name="Stielow J.B."/>
            <person name="Sun H."/>
            <person name="Kurtzman C.P."/>
            <person name="Blackwell M."/>
            <person name="Grigoriev I.V."/>
            <person name="Jeffries T.W."/>
        </authorList>
    </citation>
    <scope>NUCLEOTIDE SEQUENCE [LARGE SCALE GENOMIC DNA]</scope>
    <source>
        <strain evidence="6">ATCC 18201 / CBS 1600 / BCRC 20928 / JCM 3617 / NBRC 0987 / NRRL Y-1542</strain>
        <strain evidence="4">NRRL Y-1542</strain>
    </source>
</reference>
<dbReference type="Proteomes" id="UP000094389">
    <property type="component" value="Unassembled WGS sequence"/>
</dbReference>
<dbReference type="InterPro" id="IPR019783">
    <property type="entry name" value="SDO1/SBDS_N"/>
</dbReference>
<accession>A0A1E4S6G3</accession>
<dbReference type="Proteomes" id="UP000038830">
    <property type="component" value="Unassembled WGS sequence"/>
</dbReference>